<dbReference type="Proteomes" id="UP000295673">
    <property type="component" value="Unassembled WGS sequence"/>
</dbReference>
<dbReference type="Gene3D" id="6.10.140.1990">
    <property type="match status" value="1"/>
</dbReference>
<dbReference type="RefSeq" id="WP_132858347.1">
    <property type="nucleotide sequence ID" value="NZ_SMGR01000001.1"/>
</dbReference>
<evidence type="ECO:0000313" key="6">
    <source>
        <dbReference type="Proteomes" id="UP000295673"/>
    </source>
</evidence>
<dbReference type="GO" id="GO:0015562">
    <property type="term" value="F:efflux transmembrane transporter activity"/>
    <property type="evidence" value="ECO:0007669"/>
    <property type="project" value="TreeGrafter"/>
</dbReference>
<keyword evidence="1 2" id="KW-0175">Coiled coil</keyword>
<feature type="domain" description="YknX-like C-terminal permuted SH3-like" evidence="4">
    <location>
        <begin position="342"/>
        <end position="406"/>
    </location>
</feature>
<gene>
    <name evidence="5" type="ORF">BXY66_0231</name>
</gene>
<dbReference type="GO" id="GO:0030313">
    <property type="term" value="C:cell envelope"/>
    <property type="evidence" value="ECO:0007669"/>
    <property type="project" value="UniProtKB-SubCell"/>
</dbReference>
<dbReference type="Pfam" id="PF25876">
    <property type="entry name" value="HH_MFP_RND"/>
    <property type="match status" value="1"/>
</dbReference>
<dbReference type="GO" id="GO:1990961">
    <property type="term" value="P:xenobiotic detoxification by transmembrane export across the plasma membrane"/>
    <property type="evidence" value="ECO:0007669"/>
    <property type="project" value="InterPro"/>
</dbReference>
<name>A0A4R1NSG5_9RHOB</name>
<evidence type="ECO:0000313" key="5">
    <source>
        <dbReference type="EMBL" id="TCL08198.1"/>
    </source>
</evidence>
<dbReference type="InterPro" id="IPR058624">
    <property type="entry name" value="MdtA-like_HH"/>
</dbReference>
<dbReference type="GO" id="GO:1990195">
    <property type="term" value="C:macrolide transmembrane transporter complex"/>
    <property type="evidence" value="ECO:0007669"/>
    <property type="project" value="InterPro"/>
</dbReference>
<evidence type="ECO:0000259" key="3">
    <source>
        <dbReference type="Pfam" id="PF25876"/>
    </source>
</evidence>
<dbReference type="InterPro" id="IPR058637">
    <property type="entry name" value="YknX-like_C"/>
</dbReference>
<dbReference type="PANTHER" id="PTHR30469:SF15">
    <property type="entry name" value="HLYD FAMILY OF SECRETION PROTEINS"/>
    <property type="match status" value="1"/>
</dbReference>
<dbReference type="Pfam" id="PF25989">
    <property type="entry name" value="YknX_C"/>
    <property type="match status" value="1"/>
</dbReference>
<comment type="caution">
    <text evidence="5">The sequence shown here is derived from an EMBL/GenBank/DDBJ whole genome shotgun (WGS) entry which is preliminary data.</text>
</comment>
<reference evidence="5 6" key="1">
    <citation type="submission" date="2019-03" db="EMBL/GenBank/DDBJ databases">
        <title>Genomic Encyclopedia of Archaeal and Bacterial Type Strains, Phase II (KMG-II): from individual species to whole genera.</title>
        <authorList>
            <person name="Goeker M."/>
        </authorList>
    </citation>
    <scope>NUCLEOTIDE SEQUENCE [LARGE SCALE GENOMIC DNA]</scope>
    <source>
        <strain evidence="5 6">DSM 26433</strain>
    </source>
</reference>
<dbReference type="GO" id="GO:0019898">
    <property type="term" value="C:extrinsic component of membrane"/>
    <property type="evidence" value="ECO:0007669"/>
    <property type="project" value="InterPro"/>
</dbReference>
<dbReference type="AlphaFoldDB" id="A0A4R1NSG5"/>
<feature type="domain" description="Multidrug resistance protein MdtA-like alpha-helical hairpin" evidence="3">
    <location>
        <begin position="118"/>
        <end position="178"/>
    </location>
</feature>
<organism evidence="5 6">
    <name type="scientific">Shimia isoporae</name>
    <dbReference type="NCBI Taxonomy" id="647720"/>
    <lineage>
        <taxon>Bacteria</taxon>
        <taxon>Pseudomonadati</taxon>
        <taxon>Pseudomonadota</taxon>
        <taxon>Alphaproteobacteria</taxon>
        <taxon>Rhodobacterales</taxon>
        <taxon>Roseobacteraceae</taxon>
    </lineage>
</organism>
<accession>A0A4R1NSG5</accession>
<sequence>MARKRQSRRVLTVVAAVIIGGALAAAFWPKPMLVDIGQVARGPMVVTVDEEARTQVRDPYVVSTPIAGRLLRVSLEPGDYVEEGKTIVAQMLPTNPAALDIRTREQANAAIAAAEAALRVAEADVNKALADRDLAEEDVKRARALFKQDTISRAALDRAEGTWKTVQATVDTARAAISMRVADLNNAKARLISFDDQSLYGVAQAAEVNPISLPSPITGRVLQVIQKSETTLGAGTPILEVGDTASDLEVVVELLSTDAVRVTVGDRVAITNWGGEGDLAGVVDRIDPWGFTKHSALGVEEQRVNAVIQFTGDPESWGTLGHGFRVETRIIVWEVEDTLIAPSSALFRQDGKWKVFVAGADGSAQLRDVRIGRNNGIEAQVLDGVDVGEAVVLYPSAGLSDGTKIAQRSMN</sequence>
<dbReference type="OrthoDB" id="9791520at2"/>
<proteinExistence type="predicted"/>
<dbReference type="Gene3D" id="2.40.420.20">
    <property type="match status" value="1"/>
</dbReference>
<dbReference type="PANTHER" id="PTHR30469">
    <property type="entry name" value="MULTIDRUG RESISTANCE PROTEIN MDTA"/>
    <property type="match status" value="1"/>
</dbReference>
<feature type="coiled-coil region" evidence="2">
    <location>
        <begin position="104"/>
        <end position="145"/>
    </location>
</feature>
<keyword evidence="6" id="KW-1185">Reference proteome</keyword>
<dbReference type="GO" id="GO:1990281">
    <property type="term" value="C:efflux pump complex"/>
    <property type="evidence" value="ECO:0007669"/>
    <property type="project" value="TreeGrafter"/>
</dbReference>
<dbReference type="SUPFAM" id="SSF111369">
    <property type="entry name" value="HlyD-like secretion proteins"/>
    <property type="match status" value="1"/>
</dbReference>
<evidence type="ECO:0000259" key="4">
    <source>
        <dbReference type="Pfam" id="PF25989"/>
    </source>
</evidence>
<evidence type="ECO:0000256" key="1">
    <source>
        <dbReference type="ARBA" id="ARBA00023054"/>
    </source>
</evidence>
<dbReference type="EMBL" id="SMGR01000001">
    <property type="protein sequence ID" value="TCL08198.1"/>
    <property type="molecule type" value="Genomic_DNA"/>
</dbReference>
<evidence type="ECO:0000256" key="2">
    <source>
        <dbReference type="SAM" id="Coils"/>
    </source>
</evidence>
<dbReference type="InterPro" id="IPR030190">
    <property type="entry name" value="MacA_alpha-hairpin_sf"/>
</dbReference>
<protein>
    <submittedName>
        <fullName evidence="5">HlyD family secretion protein</fullName>
    </submittedName>
</protein>